<evidence type="ECO:0000313" key="2">
    <source>
        <dbReference type="EMBL" id="KAJ6847992.1"/>
    </source>
</evidence>
<dbReference type="AlphaFoldDB" id="A0AAX6I477"/>
<keyword evidence="3" id="KW-1185">Reference proteome</keyword>
<organism evidence="2 3">
    <name type="scientific">Iris pallida</name>
    <name type="common">Sweet iris</name>
    <dbReference type="NCBI Taxonomy" id="29817"/>
    <lineage>
        <taxon>Eukaryota</taxon>
        <taxon>Viridiplantae</taxon>
        <taxon>Streptophyta</taxon>
        <taxon>Embryophyta</taxon>
        <taxon>Tracheophyta</taxon>
        <taxon>Spermatophyta</taxon>
        <taxon>Magnoliopsida</taxon>
        <taxon>Liliopsida</taxon>
        <taxon>Asparagales</taxon>
        <taxon>Iridaceae</taxon>
        <taxon>Iridoideae</taxon>
        <taxon>Irideae</taxon>
        <taxon>Iris</taxon>
    </lineage>
</organism>
<comment type="caution">
    <text evidence="2">The sequence shown here is derived from an EMBL/GenBank/DDBJ whole genome shotgun (WGS) entry which is preliminary data.</text>
</comment>
<feature type="compositionally biased region" description="Polar residues" evidence="1">
    <location>
        <begin position="13"/>
        <end position="23"/>
    </location>
</feature>
<reference evidence="2" key="2">
    <citation type="submission" date="2023-04" db="EMBL/GenBank/DDBJ databases">
        <authorList>
            <person name="Bruccoleri R.E."/>
            <person name="Oakeley E.J."/>
            <person name="Faust A.-M."/>
            <person name="Dessus-Babus S."/>
            <person name="Altorfer M."/>
            <person name="Burckhardt D."/>
            <person name="Oertli M."/>
            <person name="Naumann U."/>
            <person name="Petersen F."/>
            <person name="Wong J."/>
        </authorList>
    </citation>
    <scope>NUCLEOTIDE SEQUENCE</scope>
    <source>
        <strain evidence="2">GSM-AAB239-AS_SAM_17_03QT</strain>
        <tissue evidence="2">Leaf</tissue>
    </source>
</reference>
<proteinExistence type="predicted"/>
<dbReference type="Proteomes" id="UP001140949">
    <property type="component" value="Unassembled WGS sequence"/>
</dbReference>
<feature type="compositionally biased region" description="Basic and acidic residues" evidence="1">
    <location>
        <begin position="47"/>
        <end position="58"/>
    </location>
</feature>
<feature type="region of interest" description="Disordered" evidence="1">
    <location>
        <begin position="1"/>
        <end position="71"/>
    </location>
</feature>
<reference evidence="2" key="1">
    <citation type="journal article" date="2023" name="GigaByte">
        <title>Genome assembly of the bearded iris, Iris pallida Lam.</title>
        <authorList>
            <person name="Bruccoleri R.E."/>
            <person name="Oakeley E.J."/>
            <person name="Faust A.M.E."/>
            <person name="Altorfer M."/>
            <person name="Dessus-Babus S."/>
            <person name="Burckhardt D."/>
            <person name="Oertli M."/>
            <person name="Naumann U."/>
            <person name="Petersen F."/>
            <person name="Wong J."/>
        </authorList>
    </citation>
    <scope>NUCLEOTIDE SEQUENCE</scope>
    <source>
        <strain evidence="2">GSM-AAB239-AS_SAM_17_03QT</strain>
    </source>
</reference>
<dbReference type="EMBL" id="JANAVB010004797">
    <property type="protein sequence ID" value="KAJ6847992.1"/>
    <property type="molecule type" value="Genomic_DNA"/>
</dbReference>
<sequence length="71" mass="7359">MQPSASGAGGSVDRQSSGPTAQVGSAGLARSRPMPASSNSAAVFTRRPPDRKDRESWRLKKPMTGCTSSPV</sequence>
<evidence type="ECO:0000256" key="1">
    <source>
        <dbReference type="SAM" id="MobiDB-lite"/>
    </source>
</evidence>
<gene>
    <name evidence="2" type="ORF">M6B38_115820</name>
</gene>
<evidence type="ECO:0000313" key="3">
    <source>
        <dbReference type="Proteomes" id="UP001140949"/>
    </source>
</evidence>
<accession>A0AAX6I477</accession>
<name>A0AAX6I477_IRIPA</name>
<protein>
    <submittedName>
        <fullName evidence="2">UDP-glycosyltransferase 92A1-like</fullName>
    </submittedName>
</protein>